<evidence type="ECO:0000313" key="2">
    <source>
        <dbReference type="EMBL" id="KYP72123.1"/>
    </source>
</evidence>
<feature type="compositionally biased region" description="Polar residues" evidence="1">
    <location>
        <begin position="356"/>
        <end position="366"/>
    </location>
</feature>
<evidence type="ECO:0000313" key="3">
    <source>
        <dbReference type="Proteomes" id="UP000075243"/>
    </source>
</evidence>
<reference evidence="2 3" key="1">
    <citation type="journal article" date="2012" name="Nat. Biotechnol.">
        <title>Draft genome sequence of pigeonpea (Cajanus cajan), an orphan legume crop of resource-poor farmers.</title>
        <authorList>
            <person name="Varshney R.K."/>
            <person name="Chen W."/>
            <person name="Li Y."/>
            <person name="Bharti A.K."/>
            <person name="Saxena R.K."/>
            <person name="Schlueter J.A."/>
            <person name="Donoghue M.T."/>
            <person name="Azam S."/>
            <person name="Fan G."/>
            <person name="Whaley A.M."/>
            <person name="Farmer A.D."/>
            <person name="Sheridan J."/>
            <person name="Iwata A."/>
            <person name="Tuteja R."/>
            <person name="Penmetsa R.V."/>
            <person name="Wu W."/>
            <person name="Upadhyaya H.D."/>
            <person name="Yang S.P."/>
            <person name="Shah T."/>
            <person name="Saxena K.B."/>
            <person name="Michael T."/>
            <person name="McCombie W.R."/>
            <person name="Yang B."/>
            <person name="Zhang G."/>
            <person name="Yang H."/>
            <person name="Wang J."/>
            <person name="Spillane C."/>
            <person name="Cook D.R."/>
            <person name="May G.D."/>
            <person name="Xu X."/>
            <person name="Jackson S.A."/>
        </authorList>
    </citation>
    <scope>NUCLEOTIDE SEQUENCE [LARGE SCALE GENOMIC DNA]</scope>
    <source>
        <strain evidence="3">cv. Asha</strain>
    </source>
</reference>
<accession>A0A151TYH4</accession>
<dbReference type="PANTHER" id="PTHR34380">
    <property type="entry name" value="BNAA03G12380D PROTEIN"/>
    <property type="match status" value="1"/>
</dbReference>
<name>A0A151TYH4_CAJCA</name>
<organism evidence="2 3">
    <name type="scientific">Cajanus cajan</name>
    <name type="common">Pigeon pea</name>
    <name type="synonym">Cajanus indicus</name>
    <dbReference type="NCBI Taxonomy" id="3821"/>
    <lineage>
        <taxon>Eukaryota</taxon>
        <taxon>Viridiplantae</taxon>
        <taxon>Streptophyta</taxon>
        <taxon>Embryophyta</taxon>
        <taxon>Tracheophyta</taxon>
        <taxon>Spermatophyta</taxon>
        <taxon>Magnoliopsida</taxon>
        <taxon>eudicotyledons</taxon>
        <taxon>Gunneridae</taxon>
        <taxon>Pentapetalae</taxon>
        <taxon>rosids</taxon>
        <taxon>fabids</taxon>
        <taxon>Fabales</taxon>
        <taxon>Fabaceae</taxon>
        <taxon>Papilionoideae</taxon>
        <taxon>50 kb inversion clade</taxon>
        <taxon>NPAAA clade</taxon>
        <taxon>indigoferoid/millettioid clade</taxon>
        <taxon>Phaseoleae</taxon>
        <taxon>Cajanus</taxon>
    </lineage>
</organism>
<feature type="region of interest" description="Disordered" evidence="1">
    <location>
        <begin position="348"/>
        <end position="424"/>
    </location>
</feature>
<dbReference type="Gramene" id="C.cajan_04589.t">
    <property type="protein sequence ID" value="C.cajan_04589.t"/>
    <property type="gene ID" value="C.cajan_04589"/>
</dbReference>
<evidence type="ECO:0000256" key="1">
    <source>
        <dbReference type="SAM" id="MobiDB-lite"/>
    </source>
</evidence>
<dbReference type="EMBL" id="CM003604">
    <property type="protein sequence ID" value="KYP72123.1"/>
    <property type="molecule type" value="Genomic_DNA"/>
</dbReference>
<keyword evidence="3" id="KW-1185">Reference proteome</keyword>
<dbReference type="PANTHER" id="PTHR34380:SF1">
    <property type="entry name" value="OS01G0221300 PROTEIN"/>
    <property type="match status" value="1"/>
</dbReference>
<gene>
    <name evidence="2" type="ORF">KK1_004706</name>
</gene>
<dbReference type="Proteomes" id="UP000075243">
    <property type="component" value="Chromosome 2"/>
</dbReference>
<dbReference type="OMA" id="NITHCHT"/>
<proteinExistence type="predicted"/>
<protein>
    <submittedName>
        <fullName evidence="2">Uncharacterized protein</fullName>
    </submittedName>
</protein>
<dbReference type="STRING" id="3821.A0A151TYH4"/>
<dbReference type="AlphaFoldDB" id="A0A151TYH4"/>
<feature type="compositionally biased region" description="Basic and acidic residues" evidence="1">
    <location>
        <begin position="408"/>
        <end position="420"/>
    </location>
</feature>
<feature type="compositionally biased region" description="Acidic residues" evidence="1">
    <location>
        <begin position="382"/>
        <end position="398"/>
    </location>
</feature>
<sequence length="558" mass="63033">MVLEGEKFEFEDKLKVLSEGLKRQKEVSGGKEGEIKAVVDLTEDNEAVQLMIENRVLNCEKMRAESEVEVWRDKYKKLESWALQLGMRNEENGKELDNKPISNEGNLHLDTSFGFLQNKEKVATLGNNEIEDMQSAVIDVGGSYKYLMTYLFLDNEVVMHFHCLEHTIKSIYLFPIKGVLPSRKLKKKLTFKTEDSLSKMMAPSQPIGANPAPFSVIDIIDSDDEAYITQNPVPDRQGNESIYVSPCFAAEGKESNNSCAQNNQESLDLGEDILFVATPKRKRTCNVVTSDSDSDDGDDDIPICKLKRKHIQEVSSDQVIPDFSSSLPATISEDDKVTDTVMTRRRLRPLRKCVGKSQNDKISSSCRPHKAKHQQSNPSNNDSDESEEDLSYSEEENMSDFIVTDSDVSNREDTSSRSQDDVSDGDVDFGKILSKIQRSKNTMKWEFEADMLAAFGKDPELCMKAVCALYRQQTSEEQMSKGALFSNRRGFSKLDAHKGSILAEFLTDGDPYGGLKKSVKELQEYEPEAVEVCRSLAIHYSKQLFEIYKNKEDPLFHD</sequence>